<protein>
    <recommendedName>
        <fullName evidence="1">Antitoxin SocA-like Panacea domain-containing protein</fullName>
    </recommendedName>
</protein>
<gene>
    <name evidence="2" type="ORF">A3C89_03905</name>
</gene>
<evidence type="ECO:0000313" key="2">
    <source>
        <dbReference type="EMBL" id="OGG60020.1"/>
    </source>
</evidence>
<dbReference type="Pfam" id="PF13274">
    <property type="entry name" value="SocA_Panacea"/>
    <property type="match status" value="1"/>
</dbReference>
<accession>A0A1F6DFC0</accession>
<dbReference type="AlphaFoldDB" id="A0A1F6DFC0"/>
<proteinExistence type="predicted"/>
<sequence>MQSFEYKKAIQAINYFVRERGGSEKKLNLLKLLFLADRYHIRRYGRPIFNDVYFAMTYGPVASAVKDVIEFSDFLSEMEKEYARGFLAKGKEDNAVESIASVDEKVFSKSDLEALRFVVENFEDKNLVTETHRYPEWKRFEAGLITIRSREEMKYEDFFENPDDGLKDPFALSDELLLSSKEMFREAEAESVRWR</sequence>
<dbReference type="Proteomes" id="UP000178794">
    <property type="component" value="Unassembled WGS sequence"/>
</dbReference>
<reference evidence="2 3" key="1">
    <citation type="journal article" date="2016" name="Nat. Commun.">
        <title>Thousands of microbial genomes shed light on interconnected biogeochemical processes in an aquifer system.</title>
        <authorList>
            <person name="Anantharaman K."/>
            <person name="Brown C.T."/>
            <person name="Hug L.A."/>
            <person name="Sharon I."/>
            <person name="Castelle C.J."/>
            <person name="Probst A.J."/>
            <person name="Thomas B.C."/>
            <person name="Singh A."/>
            <person name="Wilkins M.J."/>
            <person name="Karaoz U."/>
            <person name="Brodie E.L."/>
            <person name="Williams K.H."/>
            <person name="Hubbard S.S."/>
            <person name="Banfield J.F."/>
        </authorList>
    </citation>
    <scope>NUCLEOTIDE SEQUENCE [LARGE SCALE GENOMIC DNA]</scope>
</reference>
<comment type="caution">
    <text evidence="2">The sequence shown here is derived from an EMBL/GenBank/DDBJ whole genome shotgun (WGS) entry which is preliminary data.</text>
</comment>
<name>A0A1F6DFC0_9BACT</name>
<feature type="domain" description="Antitoxin SocA-like Panacea" evidence="1">
    <location>
        <begin position="29"/>
        <end position="138"/>
    </location>
</feature>
<evidence type="ECO:0000259" key="1">
    <source>
        <dbReference type="Pfam" id="PF13274"/>
    </source>
</evidence>
<dbReference type="STRING" id="1798492.A3C89_03905"/>
<evidence type="ECO:0000313" key="3">
    <source>
        <dbReference type="Proteomes" id="UP000178794"/>
    </source>
</evidence>
<organism evidence="2 3">
    <name type="scientific">Candidatus Kaiserbacteria bacterium RIFCSPHIGHO2_02_FULL_50_50</name>
    <dbReference type="NCBI Taxonomy" id="1798492"/>
    <lineage>
        <taxon>Bacteria</taxon>
        <taxon>Candidatus Kaiseribacteriota</taxon>
    </lineage>
</organism>
<dbReference type="EMBL" id="MFLF01000011">
    <property type="protein sequence ID" value="OGG60020.1"/>
    <property type="molecule type" value="Genomic_DNA"/>
</dbReference>
<dbReference type="InterPro" id="IPR025272">
    <property type="entry name" value="SocA_Panacea"/>
</dbReference>